<feature type="compositionally biased region" description="Gly residues" evidence="1">
    <location>
        <begin position="243"/>
        <end position="266"/>
    </location>
</feature>
<feature type="region of interest" description="Disordered" evidence="1">
    <location>
        <begin position="1"/>
        <end position="312"/>
    </location>
</feature>
<protein>
    <submittedName>
        <fullName evidence="2">Uncharacterized protein</fullName>
    </submittedName>
</protein>
<feature type="compositionally biased region" description="Basic and acidic residues" evidence="1">
    <location>
        <begin position="177"/>
        <end position="188"/>
    </location>
</feature>
<accession>A0A7R8WPB1</accession>
<feature type="compositionally biased region" description="Basic residues" evidence="1">
    <location>
        <begin position="119"/>
        <end position="132"/>
    </location>
</feature>
<feature type="compositionally biased region" description="Basic and acidic residues" evidence="1">
    <location>
        <begin position="219"/>
        <end position="230"/>
    </location>
</feature>
<feature type="compositionally biased region" description="Acidic residues" evidence="1">
    <location>
        <begin position="53"/>
        <end position="77"/>
    </location>
</feature>
<feature type="compositionally biased region" description="Basic and acidic residues" evidence="1">
    <location>
        <begin position="1"/>
        <end position="38"/>
    </location>
</feature>
<gene>
    <name evidence="2" type="ORF">CTOB1V02_LOCUS10343</name>
</gene>
<dbReference type="EMBL" id="OB664745">
    <property type="protein sequence ID" value="CAD7232508.1"/>
    <property type="molecule type" value="Genomic_DNA"/>
</dbReference>
<sequence length="312" mass="34060">MEAQRQEWEQRHAQAMEEMRTKQEEDERKEKPAPESSRRGRRRCQSSSSSSTESEEQEEDSSDDEEEDETSGSDDEGSPIPPPAVPKPRPRLVEKNAQSKAVGRVLPRRPPIKLSPAKPIHRRLVLRAKRRTAASAWRQRTQPSHARSRAPAPDNSKREERLLRRKRLLRAEQGASPEKRARREERSPAHGKRTSLVAPESAGGSDSSETPAPRTRAKIKVDIDLWKLDDSGALPGIGSSGSSKGGGGPGSSKGGGPESSKGGGPQGLAVVREPGKERKSASGNGKDNAKPRARRFRRNTISGGLPKVNGEV</sequence>
<organism evidence="2">
    <name type="scientific">Cyprideis torosa</name>
    <dbReference type="NCBI Taxonomy" id="163714"/>
    <lineage>
        <taxon>Eukaryota</taxon>
        <taxon>Metazoa</taxon>
        <taxon>Ecdysozoa</taxon>
        <taxon>Arthropoda</taxon>
        <taxon>Crustacea</taxon>
        <taxon>Oligostraca</taxon>
        <taxon>Ostracoda</taxon>
        <taxon>Podocopa</taxon>
        <taxon>Podocopida</taxon>
        <taxon>Cytherocopina</taxon>
        <taxon>Cytheroidea</taxon>
        <taxon>Cytherideidae</taxon>
        <taxon>Cyprideis</taxon>
    </lineage>
</organism>
<evidence type="ECO:0000256" key="1">
    <source>
        <dbReference type="SAM" id="MobiDB-lite"/>
    </source>
</evidence>
<reference evidence="2" key="1">
    <citation type="submission" date="2020-11" db="EMBL/GenBank/DDBJ databases">
        <authorList>
            <person name="Tran Van P."/>
        </authorList>
    </citation>
    <scope>NUCLEOTIDE SEQUENCE</scope>
</reference>
<dbReference type="AlphaFoldDB" id="A0A7R8WPB1"/>
<proteinExistence type="predicted"/>
<name>A0A7R8WPB1_9CRUS</name>
<evidence type="ECO:0000313" key="2">
    <source>
        <dbReference type="EMBL" id="CAD7232508.1"/>
    </source>
</evidence>